<dbReference type="GO" id="GO:0008795">
    <property type="term" value="F:NAD+ synthase activity"/>
    <property type="evidence" value="ECO:0007669"/>
    <property type="project" value="UniProtKB-EC"/>
</dbReference>
<dbReference type="NCBIfam" id="TIGR00552">
    <property type="entry name" value="nadE"/>
    <property type="match status" value="1"/>
</dbReference>
<comment type="subunit">
    <text evidence="8">Homodimer.</text>
</comment>
<dbReference type="EC" id="6.3.1.5" evidence="8 10"/>
<keyword evidence="13" id="KW-1185">Reference proteome</keyword>
<feature type="binding site" evidence="8">
    <location>
        <position position="51"/>
    </location>
    <ligand>
        <name>Mg(2+)</name>
        <dbReference type="ChEBI" id="CHEBI:18420"/>
    </ligand>
</feature>
<feature type="binding site" description="in other chain" evidence="8">
    <location>
        <position position="171"/>
    </location>
    <ligand>
        <name>deamido-NAD(+)</name>
        <dbReference type="ChEBI" id="CHEBI:58437"/>
        <note>ligand shared between two neighboring subunits</note>
    </ligand>
</feature>
<dbReference type="InterPro" id="IPR022310">
    <property type="entry name" value="NAD/GMP_synthase"/>
</dbReference>
<comment type="catalytic activity">
    <reaction evidence="8 10">
        <text>deamido-NAD(+) + NH4(+) + ATP = AMP + diphosphate + NAD(+) + H(+)</text>
        <dbReference type="Rhea" id="RHEA:21188"/>
        <dbReference type="ChEBI" id="CHEBI:15378"/>
        <dbReference type="ChEBI" id="CHEBI:28938"/>
        <dbReference type="ChEBI" id="CHEBI:30616"/>
        <dbReference type="ChEBI" id="CHEBI:33019"/>
        <dbReference type="ChEBI" id="CHEBI:57540"/>
        <dbReference type="ChEBI" id="CHEBI:58437"/>
        <dbReference type="ChEBI" id="CHEBI:456215"/>
        <dbReference type="EC" id="6.3.1.5"/>
    </reaction>
</comment>
<dbReference type="Gene3D" id="3.40.50.620">
    <property type="entry name" value="HUPs"/>
    <property type="match status" value="1"/>
</dbReference>
<dbReference type="PANTHER" id="PTHR23090">
    <property type="entry name" value="NH 3 /GLUTAMINE-DEPENDENT NAD + SYNTHETASE"/>
    <property type="match status" value="1"/>
</dbReference>
<name>A0ABW4YHR6_9BACL</name>
<dbReference type="InterPro" id="IPR014729">
    <property type="entry name" value="Rossmann-like_a/b/a_fold"/>
</dbReference>
<dbReference type="Pfam" id="PF02540">
    <property type="entry name" value="NAD_synthase"/>
    <property type="match status" value="1"/>
</dbReference>
<evidence type="ECO:0000259" key="11">
    <source>
        <dbReference type="Pfam" id="PF02540"/>
    </source>
</evidence>
<comment type="pathway">
    <text evidence="8">Cofactor biosynthesis; NAD(+) biosynthesis; NAD(+) from deamido-NAD(+) (ammonia route): step 1/1.</text>
</comment>
<sequence length="272" mass="30295">MNLQQEIIKELHVKPVIEPAIEIRNRMNFLKNYCKQTSAKGFVLGISGGIDSTLAGRLSQMAVEELRAEGYEAKFISVRLPYATQKDEADAQAALDFIRPDETVVFNIEQVVNGFTDTYNGQLQEKLTDFNKGNVKARVRMMAQYALAGQYGCLVVGADHAAEAVTGFFTKFGDGGVDILPLAGLTKRQVRQLLISLHAPKQLYLKIPTADLLDEKPAQSDEVELGMSYDVIDDFLEGKPVAAAAKEAIIHRYNLTEHKRKPPVTVHDEWWT</sequence>
<evidence type="ECO:0000256" key="1">
    <source>
        <dbReference type="ARBA" id="ARBA00005859"/>
    </source>
</evidence>
<keyword evidence="6 8" id="KW-0460">Magnesium</keyword>
<feature type="binding site" evidence="8">
    <location>
        <position position="187"/>
    </location>
    <ligand>
        <name>ATP</name>
        <dbReference type="ChEBI" id="CHEBI:30616"/>
    </ligand>
</feature>
<protein>
    <recommendedName>
        <fullName evidence="8 10">NH(3)-dependent NAD(+) synthetase</fullName>
        <ecNumber evidence="8 10">6.3.1.5</ecNumber>
    </recommendedName>
</protein>
<dbReference type="HAMAP" id="MF_00193">
    <property type="entry name" value="NadE_ammonia_dep"/>
    <property type="match status" value="1"/>
</dbReference>
<dbReference type="PANTHER" id="PTHR23090:SF7">
    <property type="entry name" value="NH(3)-DEPENDENT NAD(+) SYNTHETASE"/>
    <property type="match status" value="1"/>
</dbReference>
<evidence type="ECO:0000256" key="2">
    <source>
        <dbReference type="ARBA" id="ARBA00022598"/>
    </source>
</evidence>
<evidence type="ECO:0000256" key="7">
    <source>
        <dbReference type="ARBA" id="ARBA00023027"/>
    </source>
</evidence>
<dbReference type="NCBIfam" id="NF001979">
    <property type="entry name" value="PRK00768.1"/>
    <property type="match status" value="1"/>
</dbReference>
<dbReference type="RefSeq" id="WP_377770240.1">
    <property type="nucleotide sequence ID" value="NZ_JBHUHO010000013.1"/>
</dbReference>
<evidence type="ECO:0000256" key="6">
    <source>
        <dbReference type="ARBA" id="ARBA00022842"/>
    </source>
</evidence>
<feature type="binding site" description="in other chain" evidence="8">
    <location>
        <begin position="258"/>
        <end position="259"/>
    </location>
    <ligand>
        <name>deamido-NAD(+)</name>
        <dbReference type="ChEBI" id="CHEBI:58437"/>
        <note>ligand shared between two neighboring subunits</note>
    </ligand>
</feature>
<comment type="caution">
    <text evidence="8">Lacks conserved residue(s) required for the propagation of feature annotation.</text>
</comment>
<evidence type="ECO:0000256" key="3">
    <source>
        <dbReference type="ARBA" id="ARBA00022723"/>
    </source>
</evidence>
<evidence type="ECO:0000256" key="9">
    <source>
        <dbReference type="RuleBase" id="RU003811"/>
    </source>
</evidence>
<evidence type="ECO:0000256" key="8">
    <source>
        <dbReference type="HAMAP-Rule" id="MF_00193"/>
    </source>
</evidence>
<feature type="binding site" evidence="8">
    <location>
        <position position="209"/>
    </location>
    <ligand>
        <name>ATP</name>
        <dbReference type="ChEBI" id="CHEBI:30616"/>
    </ligand>
</feature>
<keyword evidence="5 8" id="KW-0067">ATP-binding</keyword>
<feature type="binding site" evidence="8">
    <location>
        <begin position="45"/>
        <end position="52"/>
    </location>
    <ligand>
        <name>ATP</name>
        <dbReference type="ChEBI" id="CHEBI:30616"/>
    </ligand>
</feature>
<accession>A0ABW4YHR6</accession>
<comment type="similarity">
    <text evidence="1 8 9">Belongs to the NAD synthetase family.</text>
</comment>
<evidence type="ECO:0000313" key="13">
    <source>
        <dbReference type="Proteomes" id="UP001597362"/>
    </source>
</evidence>
<dbReference type="InterPro" id="IPR003694">
    <property type="entry name" value="NAD_synthase"/>
</dbReference>
<keyword evidence="3 8" id="KW-0479">Metal-binding</keyword>
<dbReference type="SUPFAM" id="SSF52402">
    <property type="entry name" value="Adenine nucleotide alpha hydrolases-like"/>
    <property type="match status" value="1"/>
</dbReference>
<dbReference type="Proteomes" id="UP001597362">
    <property type="component" value="Unassembled WGS sequence"/>
</dbReference>
<feature type="domain" description="NAD/GMP synthase" evidence="11">
    <location>
        <begin position="23"/>
        <end position="263"/>
    </location>
</feature>
<comment type="caution">
    <text evidence="12">The sequence shown here is derived from an EMBL/GenBank/DDBJ whole genome shotgun (WGS) entry which is preliminary data.</text>
</comment>
<keyword evidence="2 8" id="KW-0436">Ligase</keyword>
<proteinExistence type="inferred from homology"/>
<dbReference type="CDD" id="cd00553">
    <property type="entry name" value="NAD_synthase"/>
    <property type="match status" value="1"/>
</dbReference>
<feature type="binding site" evidence="8">
    <location>
        <position position="163"/>
    </location>
    <ligand>
        <name>Mg(2+)</name>
        <dbReference type="ChEBI" id="CHEBI:18420"/>
    </ligand>
</feature>
<comment type="function">
    <text evidence="8">Catalyzes the ATP-dependent amidation of deamido-NAD to form NAD. Uses ammonia as a nitrogen source.</text>
</comment>
<organism evidence="12 13">
    <name type="scientific">Paenibacillus yanchengensis</name>
    <dbReference type="NCBI Taxonomy" id="2035833"/>
    <lineage>
        <taxon>Bacteria</taxon>
        <taxon>Bacillati</taxon>
        <taxon>Bacillota</taxon>
        <taxon>Bacilli</taxon>
        <taxon>Bacillales</taxon>
        <taxon>Paenibacillaceae</taxon>
        <taxon>Paenibacillus</taxon>
    </lineage>
</organism>
<feature type="binding site" description="in other chain" evidence="8">
    <location>
        <position position="138"/>
    </location>
    <ligand>
        <name>deamido-NAD(+)</name>
        <dbReference type="ChEBI" id="CHEBI:58437"/>
        <note>ligand shared between two neighboring subunits</note>
    </ligand>
</feature>
<gene>
    <name evidence="8 12" type="primary">nadE</name>
    <name evidence="12" type="ORF">ACFSJH_05640</name>
</gene>
<evidence type="ECO:0000256" key="10">
    <source>
        <dbReference type="RuleBase" id="RU003812"/>
    </source>
</evidence>
<feature type="binding site" evidence="8">
    <location>
        <position position="178"/>
    </location>
    <ligand>
        <name>deamido-NAD(+)</name>
        <dbReference type="ChEBI" id="CHEBI:58437"/>
        <note>ligand shared between two neighboring subunits</note>
    </ligand>
</feature>
<keyword evidence="4 8" id="KW-0547">Nucleotide-binding</keyword>
<evidence type="ECO:0000313" key="12">
    <source>
        <dbReference type="EMBL" id="MFD2115218.1"/>
    </source>
</evidence>
<dbReference type="InterPro" id="IPR022926">
    <property type="entry name" value="NH(3)-dep_NAD(+)_synth"/>
</dbReference>
<dbReference type="EMBL" id="JBHUHO010000013">
    <property type="protein sequence ID" value="MFD2115218.1"/>
    <property type="molecule type" value="Genomic_DNA"/>
</dbReference>
<evidence type="ECO:0000256" key="4">
    <source>
        <dbReference type="ARBA" id="ARBA00022741"/>
    </source>
</evidence>
<keyword evidence="7 8" id="KW-0520">NAD</keyword>
<reference evidence="13" key="1">
    <citation type="journal article" date="2019" name="Int. J. Syst. Evol. Microbiol.">
        <title>The Global Catalogue of Microorganisms (GCM) 10K type strain sequencing project: providing services to taxonomists for standard genome sequencing and annotation.</title>
        <authorList>
            <consortium name="The Broad Institute Genomics Platform"/>
            <consortium name="The Broad Institute Genome Sequencing Center for Infectious Disease"/>
            <person name="Wu L."/>
            <person name="Ma J."/>
        </authorList>
    </citation>
    <scope>NUCLEOTIDE SEQUENCE [LARGE SCALE GENOMIC DNA]</scope>
    <source>
        <strain evidence="13">GH52</strain>
    </source>
</reference>
<evidence type="ECO:0000256" key="5">
    <source>
        <dbReference type="ARBA" id="ARBA00022840"/>
    </source>
</evidence>